<dbReference type="PROSITE" id="PS51050">
    <property type="entry name" value="ZF_CW"/>
    <property type="match status" value="1"/>
</dbReference>
<keyword evidence="9" id="KW-1185">Reference proteome</keyword>
<dbReference type="CDD" id="cd20146">
    <property type="entry name" value="PWWP_ZCWPW2"/>
    <property type="match status" value="1"/>
</dbReference>
<evidence type="ECO:0000256" key="1">
    <source>
        <dbReference type="ARBA" id="ARBA00022723"/>
    </source>
</evidence>
<dbReference type="Gene3D" id="2.30.30.140">
    <property type="match status" value="1"/>
</dbReference>
<dbReference type="SMART" id="SM00501">
    <property type="entry name" value="BRIGHT"/>
    <property type="match status" value="1"/>
</dbReference>
<feature type="domain" description="ARID" evidence="6">
    <location>
        <begin position="277"/>
        <end position="370"/>
    </location>
</feature>
<sequence>MPKRKRELLNQCKVSRSPRVPRALKTKSKEDPVCIWVQCENERCNKWRLISAEEAKGLEESSSWYCWFNRDTRYNTCSAEEQKVKKPKHMKFIYSLLPEGEVVTAKMHGYPPWPGLLTRDPTCGEYYDAPLIKEDEVTHYHVEFFGRPRSRAWLVPPLVHPLRSINEIEKTPKFRKIQGRQLMELRKSYEFALKEAYNSLSKTADQRLASCHFKYIEEEDKRTLAKVSSEQAPVTREQAVKIPERRNSATSPLNSPTIPIMMKKPWLGDNGSVSSLDWKENEFLERLESFSVDRGVTVPKQPIWRGRRISLFKFYNLVLKHGGFEKVCQSKLWDKLYNELLDADMVYEGTSSAARFFYQKYLMPFEHHIRTENKLDTHFALEDVTTILPSKQTDHGTSIKRRRTVSSSITDEAEQTVPGTPGPSPRNSSADHIDNSITNSSHQHNAVLRGTDQVPSSNPDSPHQSLGGCSFDSDESDDDSTSSACDEAEKGLQQLERLLLSLEPSLYPSDDGGHLVKNREQQGEKSSPKILNKMSTIEEVDVKKTLDEIAKIEGAIADLNSFVSLEMEQL</sequence>
<feature type="domain" description="PWWP" evidence="5">
    <location>
        <begin position="99"/>
        <end position="165"/>
    </location>
</feature>
<evidence type="ECO:0000256" key="4">
    <source>
        <dbReference type="SAM" id="MobiDB-lite"/>
    </source>
</evidence>
<comment type="caution">
    <text evidence="8">The sequence shown here is derived from an EMBL/GenBank/DDBJ whole genome shotgun (WGS) entry which is preliminary data.</text>
</comment>
<feature type="region of interest" description="Disordered" evidence="4">
    <location>
        <begin position="391"/>
        <end position="438"/>
    </location>
</feature>
<dbReference type="PANTHER" id="PTHR15999">
    <property type="entry name" value="ZINC FINGER CW-TYPE PWWP DOMAIN PROTEIN 1"/>
    <property type="match status" value="1"/>
</dbReference>
<evidence type="ECO:0000256" key="3">
    <source>
        <dbReference type="ARBA" id="ARBA00022833"/>
    </source>
</evidence>
<accession>A0ABN8M1Z9</accession>
<dbReference type="SUPFAM" id="SSF63748">
    <property type="entry name" value="Tudor/PWWP/MBT"/>
    <property type="match status" value="1"/>
</dbReference>
<dbReference type="SMART" id="SM01014">
    <property type="entry name" value="ARID"/>
    <property type="match status" value="1"/>
</dbReference>
<dbReference type="Gene3D" id="3.30.40.100">
    <property type="match status" value="1"/>
</dbReference>
<dbReference type="Pfam" id="PF01388">
    <property type="entry name" value="ARID"/>
    <property type="match status" value="1"/>
</dbReference>
<dbReference type="PANTHER" id="PTHR15999:SF6">
    <property type="entry name" value="ZINC FINGER CW-TYPE PWWP DOMAIN PROTEIN 2"/>
    <property type="match status" value="1"/>
</dbReference>
<dbReference type="Gene3D" id="1.10.150.60">
    <property type="entry name" value="ARID DNA-binding domain"/>
    <property type="match status" value="1"/>
</dbReference>
<feature type="compositionally biased region" description="Polar residues" evidence="4">
    <location>
        <begin position="453"/>
        <end position="464"/>
    </location>
</feature>
<dbReference type="InterPro" id="IPR042778">
    <property type="entry name" value="ZCWPW1/ZCWPW2"/>
</dbReference>
<dbReference type="CDD" id="cd16100">
    <property type="entry name" value="ARID"/>
    <property type="match status" value="1"/>
</dbReference>
<proteinExistence type="predicted"/>
<dbReference type="InterPro" id="IPR036431">
    <property type="entry name" value="ARID_dom_sf"/>
</dbReference>
<organism evidence="8 9">
    <name type="scientific">Porites evermanni</name>
    <dbReference type="NCBI Taxonomy" id="104178"/>
    <lineage>
        <taxon>Eukaryota</taxon>
        <taxon>Metazoa</taxon>
        <taxon>Cnidaria</taxon>
        <taxon>Anthozoa</taxon>
        <taxon>Hexacorallia</taxon>
        <taxon>Scleractinia</taxon>
        <taxon>Fungiina</taxon>
        <taxon>Poritidae</taxon>
        <taxon>Porites</taxon>
    </lineage>
</organism>
<keyword evidence="2" id="KW-0863">Zinc-finger</keyword>
<evidence type="ECO:0000313" key="9">
    <source>
        <dbReference type="Proteomes" id="UP001159427"/>
    </source>
</evidence>
<feature type="domain" description="CW-type" evidence="7">
    <location>
        <begin position="30"/>
        <end position="85"/>
    </location>
</feature>
<dbReference type="PROSITE" id="PS51011">
    <property type="entry name" value="ARID"/>
    <property type="match status" value="1"/>
</dbReference>
<dbReference type="Pfam" id="PF00855">
    <property type="entry name" value="PWWP"/>
    <property type="match status" value="1"/>
</dbReference>
<keyword evidence="1" id="KW-0479">Metal-binding</keyword>
<protein>
    <recommendedName>
        <fullName evidence="10">ARID domain-containing protein</fullName>
    </recommendedName>
</protein>
<dbReference type="PROSITE" id="PS50812">
    <property type="entry name" value="PWWP"/>
    <property type="match status" value="1"/>
</dbReference>
<reference evidence="8 9" key="1">
    <citation type="submission" date="2022-05" db="EMBL/GenBank/DDBJ databases">
        <authorList>
            <consortium name="Genoscope - CEA"/>
            <person name="William W."/>
        </authorList>
    </citation>
    <scope>NUCLEOTIDE SEQUENCE [LARGE SCALE GENOMIC DNA]</scope>
</reference>
<dbReference type="SMART" id="SM00293">
    <property type="entry name" value="PWWP"/>
    <property type="match status" value="1"/>
</dbReference>
<dbReference type="InterPro" id="IPR000313">
    <property type="entry name" value="PWWP_dom"/>
</dbReference>
<dbReference type="InterPro" id="IPR011124">
    <property type="entry name" value="Znf_CW"/>
</dbReference>
<evidence type="ECO:0000259" key="7">
    <source>
        <dbReference type="PROSITE" id="PS51050"/>
    </source>
</evidence>
<feature type="region of interest" description="Disordered" evidence="4">
    <location>
        <begin position="450"/>
        <end position="487"/>
    </location>
</feature>
<name>A0ABN8M1Z9_9CNID</name>
<dbReference type="Pfam" id="PF07496">
    <property type="entry name" value="zf-CW"/>
    <property type="match status" value="1"/>
</dbReference>
<dbReference type="EMBL" id="CALNXI010000245">
    <property type="protein sequence ID" value="CAH3023065.1"/>
    <property type="molecule type" value="Genomic_DNA"/>
</dbReference>
<evidence type="ECO:0000259" key="6">
    <source>
        <dbReference type="PROSITE" id="PS51011"/>
    </source>
</evidence>
<keyword evidence="3" id="KW-0862">Zinc</keyword>
<evidence type="ECO:0008006" key="10">
    <source>
        <dbReference type="Google" id="ProtNLM"/>
    </source>
</evidence>
<dbReference type="InterPro" id="IPR001606">
    <property type="entry name" value="ARID_dom"/>
</dbReference>
<gene>
    <name evidence="8" type="ORF">PEVE_00017944</name>
</gene>
<dbReference type="SUPFAM" id="SSF46774">
    <property type="entry name" value="ARID-like"/>
    <property type="match status" value="1"/>
</dbReference>
<dbReference type="Proteomes" id="UP001159427">
    <property type="component" value="Unassembled WGS sequence"/>
</dbReference>
<evidence type="ECO:0000313" key="8">
    <source>
        <dbReference type="EMBL" id="CAH3023065.1"/>
    </source>
</evidence>
<evidence type="ECO:0000256" key="2">
    <source>
        <dbReference type="ARBA" id="ARBA00022771"/>
    </source>
</evidence>
<evidence type="ECO:0000259" key="5">
    <source>
        <dbReference type="PROSITE" id="PS50812"/>
    </source>
</evidence>